<dbReference type="CDD" id="cd04301">
    <property type="entry name" value="NAT_SF"/>
    <property type="match status" value="1"/>
</dbReference>
<dbReference type="Pfam" id="PF13420">
    <property type="entry name" value="Acetyltransf_4"/>
    <property type="match status" value="1"/>
</dbReference>
<evidence type="ECO:0000313" key="7">
    <source>
        <dbReference type="Proteomes" id="UP000263900"/>
    </source>
</evidence>
<evidence type="ECO:0000256" key="4">
    <source>
        <dbReference type="ARBA" id="ARBA00051334"/>
    </source>
</evidence>
<dbReference type="InterPro" id="IPR000182">
    <property type="entry name" value="GNAT_dom"/>
</dbReference>
<sequence length="172" mass="19473">MVTVRLAEEKDLPEILVIYNDIIVNTTAVYDYKPHTPAMRKQWWDTKKEQGFPVFVAEEAGRVVGFSSIGPFRAWAAYKYSVENSIYVASDVRGKGIGKLLIPPLIEAATQLNMHTILAGIDASNKASIQLHEKFGFKEVANFRQVGYKFGRWLDLKFLQLVLATPVQPEER</sequence>
<dbReference type="RefSeq" id="WP_119054209.1">
    <property type="nucleotide sequence ID" value="NZ_CP032157.1"/>
</dbReference>
<name>A0A3B7MWL3_9BACT</name>
<dbReference type="GO" id="GO:0016747">
    <property type="term" value="F:acyltransferase activity, transferring groups other than amino-acyl groups"/>
    <property type="evidence" value="ECO:0007669"/>
    <property type="project" value="InterPro"/>
</dbReference>
<dbReference type="PROSITE" id="PS51186">
    <property type="entry name" value="GNAT"/>
    <property type="match status" value="1"/>
</dbReference>
<dbReference type="InterPro" id="IPR016181">
    <property type="entry name" value="Acyl_CoA_acyltransferase"/>
</dbReference>
<feature type="domain" description="N-acetyltransferase" evidence="5">
    <location>
        <begin position="2"/>
        <end position="160"/>
    </location>
</feature>
<keyword evidence="1 6" id="KW-0808">Transferase</keyword>
<evidence type="ECO:0000256" key="2">
    <source>
        <dbReference type="ARBA" id="ARBA00023315"/>
    </source>
</evidence>
<dbReference type="PANTHER" id="PTHR43072:SF23">
    <property type="entry name" value="UPF0039 PROTEIN C11D3.02C"/>
    <property type="match status" value="1"/>
</dbReference>
<keyword evidence="7" id="KW-1185">Reference proteome</keyword>
<dbReference type="OrthoDB" id="9799096at2"/>
<protein>
    <submittedName>
        <fullName evidence="6">N-acetyltransferase family protein</fullName>
    </submittedName>
</protein>
<evidence type="ECO:0000256" key="1">
    <source>
        <dbReference type="ARBA" id="ARBA00022679"/>
    </source>
</evidence>
<accession>A0A3B7MWL3</accession>
<dbReference type="Gene3D" id="3.40.630.30">
    <property type="match status" value="1"/>
</dbReference>
<comment type="catalytic activity">
    <reaction evidence="4">
        <text>L-methionine sulfone + acetyl-CoA = N-acetyl-L-methionine sulfone + CoA + H(+)</text>
        <dbReference type="Rhea" id="RHEA:47656"/>
        <dbReference type="ChEBI" id="CHEBI:15378"/>
        <dbReference type="ChEBI" id="CHEBI:57287"/>
        <dbReference type="ChEBI" id="CHEBI:57288"/>
        <dbReference type="ChEBI" id="CHEBI:87824"/>
        <dbReference type="ChEBI" id="CHEBI:87825"/>
    </reaction>
</comment>
<dbReference type="Proteomes" id="UP000263900">
    <property type="component" value="Chromosome"/>
</dbReference>
<comment type="catalytic activity">
    <reaction evidence="3">
        <text>L-methionine sulfoximine + acetyl-CoA = N-acetyl-L-methionine sulfoximine + CoA + H(+)</text>
        <dbReference type="Rhea" id="RHEA:47660"/>
        <dbReference type="ChEBI" id="CHEBI:15378"/>
        <dbReference type="ChEBI" id="CHEBI:57287"/>
        <dbReference type="ChEBI" id="CHEBI:57288"/>
        <dbReference type="ChEBI" id="CHEBI:87826"/>
        <dbReference type="ChEBI" id="CHEBI:87827"/>
    </reaction>
</comment>
<evidence type="ECO:0000256" key="3">
    <source>
        <dbReference type="ARBA" id="ARBA00050603"/>
    </source>
</evidence>
<dbReference type="SUPFAM" id="SSF55729">
    <property type="entry name" value="Acyl-CoA N-acyltransferases (Nat)"/>
    <property type="match status" value="1"/>
</dbReference>
<gene>
    <name evidence="6" type="ORF">D3H65_32010</name>
</gene>
<dbReference type="AlphaFoldDB" id="A0A3B7MWL3"/>
<dbReference type="FunFam" id="3.40.630.30:FF:000026">
    <property type="entry name" value="Phosphinothricin acetyltransferase"/>
    <property type="match status" value="1"/>
</dbReference>
<proteinExistence type="predicted"/>
<dbReference type="EMBL" id="CP032157">
    <property type="protein sequence ID" value="AXY78337.1"/>
    <property type="molecule type" value="Genomic_DNA"/>
</dbReference>
<dbReference type="PANTHER" id="PTHR43072">
    <property type="entry name" value="N-ACETYLTRANSFERASE"/>
    <property type="match status" value="1"/>
</dbReference>
<organism evidence="6 7">
    <name type="scientific">Paraflavitalea soli</name>
    <dbReference type="NCBI Taxonomy" id="2315862"/>
    <lineage>
        <taxon>Bacteria</taxon>
        <taxon>Pseudomonadati</taxon>
        <taxon>Bacteroidota</taxon>
        <taxon>Chitinophagia</taxon>
        <taxon>Chitinophagales</taxon>
        <taxon>Chitinophagaceae</taxon>
        <taxon>Paraflavitalea</taxon>
    </lineage>
</organism>
<keyword evidence="2" id="KW-0012">Acyltransferase</keyword>
<evidence type="ECO:0000259" key="5">
    <source>
        <dbReference type="PROSITE" id="PS51186"/>
    </source>
</evidence>
<evidence type="ECO:0000313" key="6">
    <source>
        <dbReference type="EMBL" id="AXY78337.1"/>
    </source>
</evidence>
<reference evidence="6 7" key="1">
    <citation type="submission" date="2018-09" db="EMBL/GenBank/DDBJ databases">
        <title>Genome sequencing of strain 6GH32-13.</title>
        <authorList>
            <person name="Weon H.-Y."/>
            <person name="Heo J."/>
            <person name="Kwon S.-W."/>
        </authorList>
    </citation>
    <scope>NUCLEOTIDE SEQUENCE [LARGE SCALE GENOMIC DNA]</scope>
    <source>
        <strain evidence="6 7">5GH32-13</strain>
    </source>
</reference>
<dbReference type="KEGG" id="pseg:D3H65_32010"/>